<keyword evidence="2 6" id="KW-0378">Hydrolase</keyword>
<feature type="compositionally biased region" description="Basic and acidic residues" evidence="7">
    <location>
        <begin position="268"/>
        <end position="278"/>
    </location>
</feature>
<dbReference type="GO" id="GO:0007165">
    <property type="term" value="P:signal transduction"/>
    <property type="evidence" value="ECO:0007669"/>
    <property type="project" value="InterPro"/>
</dbReference>
<dbReference type="InterPro" id="IPR036971">
    <property type="entry name" value="PDEase_catalytic_dom_sf"/>
</dbReference>
<dbReference type="PROSITE" id="PS00126">
    <property type="entry name" value="PDEASE_I_1"/>
    <property type="match status" value="1"/>
</dbReference>
<evidence type="ECO:0000256" key="3">
    <source>
        <dbReference type="PIRSR" id="PIRSR623088-1"/>
    </source>
</evidence>
<dbReference type="HOGENOM" id="CLU_363885_0_0_1"/>
<dbReference type="InterPro" id="IPR023088">
    <property type="entry name" value="PDEase"/>
</dbReference>
<feature type="region of interest" description="Disordered" evidence="7">
    <location>
        <begin position="247"/>
        <end position="306"/>
    </location>
</feature>
<dbReference type="Gene3D" id="1.10.1300.10">
    <property type="entry name" value="3'5'-cyclic nucleotide phosphodiesterase, catalytic domain"/>
    <property type="match status" value="1"/>
</dbReference>
<evidence type="ECO:0000256" key="4">
    <source>
        <dbReference type="PIRSR" id="PIRSR623088-2"/>
    </source>
</evidence>
<feature type="compositionally biased region" description="Low complexity" evidence="7">
    <location>
        <begin position="288"/>
        <end position="304"/>
    </location>
</feature>
<protein>
    <recommendedName>
        <fullName evidence="6">Phosphodiesterase</fullName>
        <ecNumber evidence="6">3.1.4.-</ecNumber>
    </recommendedName>
</protein>
<feature type="binding site" evidence="5">
    <location>
        <position position="488"/>
    </location>
    <ligand>
        <name>Zn(2+)</name>
        <dbReference type="ChEBI" id="CHEBI:29105"/>
        <label>1</label>
    </ligand>
</feature>
<dbReference type="STRING" id="5888.A0EGK4"/>
<evidence type="ECO:0000256" key="2">
    <source>
        <dbReference type="ARBA" id="ARBA00022801"/>
    </source>
</evidence>
<dbReference type="OMA" id="VMSICIK"/>
<feature type="binding site" evidence="4">
    <location>
        <position position="524"/>
    </location>
    <ligand>
        <name>AMP</name>
        <dbReference type="ChEBI" id="CHEBI:456215"/>
    </ligand>
</feature>
<dbReference type="CDD" id="cd00077">
    <property type="entry name" value="HDc"/>
    <property type="match status" value="1"/>
</dbReference>
<dbReference type="GO" id="GO:0141162">
    <property type="term" value="P:negative regulation of cAMP/PKA signal transduction"/>
    <property type="evidence" value="ECO:0000318"/>
    <property type="project" value="GO_Central"/>
</dbReference>
<feature type="binding site" evidence="5">
    <location>
        <position position="524"/>
    </location>
    <ligand>
        <name>Zn(2+)</name>
        <dbReference type="ChEBI" id="CHEBI:29105"/>
        <label>2</label>
    </ligand>
</feature>
<keyword evidence="1 5" id="KW-0479">Metal-binding</keyword>
<feature type="transmembrane region" description="Helical" evidence="8">
    <location>
        <begin position="110"/>
        <end position="126"/>
    </location>
</feature>
<evidence type="ECO:0000313" key="11">
    <source>
        <dbReference type="Proteomes" id="UP000000600"/>
    </source>
</evidence>
<feature type="binding site" evidence="4">
    <location>
        <position position="682"/>
    </location>
    <ligand>
        <name>AMP</name>
        <dbReference type="ChEBI" id="CHEBI:456215"/>
    </ligand>
</feature>
<name>A0EGK4_PARTE</name>
<dbReference type="InterPro" id="IPR003607">
    <property type="entry name" value="HD/PDEase_dom"/>
</dbReference>
<organism evidence="10 11">
    <name type="scientific">Paramecium tetraurelia</name>
    <dbReference type="NCBI Taxonomy" id="5888"/>
    <lineage>
        <taxon>Eukaryota</taxon>
        <taxon>Sar</taxon>
        <taxon>Alveolata</taxon>
        <taxon>Ciliophora</taxon>
        <taxon>Intramacronucleata</taxon>
        <taxon>Oligohymenophorea</taxon>
        <taxon>Peniculida</taxon>
        <taxon>Parameciidae</taxon>
        <taxon>Paramecium</taxon>
    </lineage>
</organism>
<dbReference type="EC" id="3.1.4.-" evidence="6"/>
<dbReference type="InterPro" id="IPR002073">
    <property type="entry name" value="PDEase_catalytic_dom"/>
</dbReference>
<feature type="transmembrane region" description="Helical" evidence="8">
    <location>
        <begin position="138"/>
        <end position="159"/>
    </location>
</feature>
<dbReference type="eggNOG" id="KOG3688">
    <property type="taxonomic scope" value="Eukaryota"/>
</dbReference>
<evidence type="ECO:0000256" key="1">
    <source>
        <dbReference type="ARBA" id="ARBA00022723"/>
    </source>
</evidence>
<dbReference type="PROSITE" id="PS51845">
    <property type="entry name" value="PDEASE_I_2"/>
    <property type="match status" value="1"/>
</dbReference>
<sequence>MNSEVHNQIRDKFSEVFKRGSNINQAHPFEAFAILFLLVVWPFMETQKHQEVHLTIRVLLLSSLMGILKKSKKQIQINGNVVMCLGIIIQILSAILYIYHKQSNEHCQNYLVTVGFLLFICNRFSLTNVRIISYSISLLSLIIQVLFQTQVIIILKYSALAVIGIEGSIWKMNYWNKEQNKKLHDFGRELEFLKDEYIEQINKINEKVESPIQEQISSRANDLLRKLRLLKYQQLLIKSNNVQKGITRKPNKLNTDIHKNSFSARQLPDQHDDDRSSIDESLIEDAGNQNNNHNDSNNNGINQNPPIFIRKSQRMMTSATDQIQYRNNENSHSASFQEKNQEEVQITIEDIDDLLNLLSSKKDTIWLPKFLRRRFHYRCKIVRIVIYDYRFLLSHFTQRQPSFQFIDVIEDSDSEEVFDEIDFNMDYLQFWKLQDNTQTRVFIETSINLFKRFRIAQTLKITKQDMIGDFALKLFTQYHNNLYHNSLHALDVANSTAFFLNNGLDAQLDEFEFACLIVSSLAHDLGHPGLNNGFMTTNRCKLALLYNDQSVLENYHSFLLFQILQQEQFNLIQNLGLPDQKGFRKYCLNLILDTDLTKHFQLMNRFQNYLDLSESQVTDKSLVMSICIKCADVGHGAKQLKMHKLWSRRIIEEFFLQGDLEDYLKVPISPMCDRKQSVVKSQEGFLKAIVLPMFNAFAKLLQNEKVNSICLSQIHQNLQYWQQQINDEEFMKETYVESSGVENLKKFLNQPLQLNL</sequence>
<accession>A0EGK4</accession>
<dbReference type="InParanoid" id="A0EGK4"/>
<dbReference type="FunCoup" id="A0EGK4">
    <property type="interactions" value="55"/>
</dbReference>
<keyword evidence="11" id="KW-1185">Reference proteome</keyword>
<feature type="binding site" evidence="5">
    <location>
        <position position="632"/>
    </location>
    <ligand>
        <name>Zn(2+)</name>
        <dbReference type="ChEBI" id="CHEBI:29105"/>
        <label>1</label>
    </ligand>
</feature>
<feature type="binding site" evidence="5">
    <location>
        <position position="524"/>
    </location>
    <ligand>
        <name>Zn(2+)</name>
        <dbReference type="ChEBI" id="CHEBI:29105"/>
        <label>1</label>
    </ligand>
</feature>
<feature type="transmembrane region" description="Helical" evidence="8">
    <location>
        <begin position="80"/>
        <end position="98"/>
    </location>
</feature>
<dbReference type="GO" id="GO:0004115">
    <property type="term" value="F:3',5'-cyclic-AMP phosphodiesterase activity"/>
    <property type="evidence" value="ECO:0000318"/>
    <property type="project" value="GO_Central"/>
</dbReference>
<dbReference type="EMBL" id="CT868677">
    <property type="protein sequence ID" value="CAK94445.1"/>
    <property type="molecule type" value="Genomic_DNA"/>
</dbReference>
<dbReference type="SUPFAM" id="SSF109604">
    <property type="entry name" value="HD-domain/PDEase-like"/>
    <property type="match status" value="1"/>
</dbReference>
<dbReference type="Proteomes" id="UP000000600">
    <property type="component" value="Unassembled WGS sequence"/>
</dbReference>
<evidence type="ECO:0000256" key="7">
    <source>
        <dbReference type="SAM" id="MobiDB-lite"/>
    </source>
</evidence>
<dbReference type="OrthoDB" id="189220at2759"/>
<dbReference type="InterPro" id="IPR023174">
    <property type="entry name" value="PDEase_CS"/>
</dbReference>
<keyword evidence="8" id="KW-0812">Transmembrane</keyword>
<keyword evidence="8" id="KW-1133">Transmembrane helix</keyword>
<dbReference type="GeneID" id="5047603"/>
<evidence type="ECO:0000256" key="6">
    <source>
        <dbReference type="RuleBase" id="RU363067"/>
    </source>
</evidence>
<evidence type="ECO:0000313" key="10">
    <source>
        <dbReference type="EMBL" id="CAK94445.1"/>
    </source>
</evidence>
<dbReference type="PRINTS" id="PR00387">
    <property type="entry name" value="PDIESTERASE1"/>
</dbReference>
<feature type="domain" description="PDEase" evidence="9">
    <location>
        <begin position="397"/>
        <end position="728"/>
    </location>
</feature>
<keyword evidence="8" id="KW-0472">Membrane</keyword>
<dbReference type="AlphaFoldDB" id="A0EGK4"/>
<proteinExistence type="inferred from homology"/>
<feature type="binding site" evidence="5">
    <location>
        <position position="523"/>
    </location>
    <ligand>
        <name>Zn(2+)</name>
        <dbReference type="ChEBI" id="CHEBI:29105"/>
        <label>1</label>
    </ligand>
</feature>
<feature type="active site" description="Proton donor" evidence="3">
    <location>
        <position position="484"/>
    </location>
</feature>
<reference evidence="10 11" key="1">
    <citation type="journal article" date="2006" name="Nature">
        <title>Global trends of whole-genome duplications revealed by the ciliate Paramecium tetraurelia.</title>
        <authorList>
            <consortium name="Genoscope"/>
            <person name="Aury J.-M."/>
            <person name="Jaillon O."/>
            <person name="Duret L."/>
            <person name="Noel B."/>
            <person name="Jubin C."/>
            <person name="Porcel B.M."/>
            <person name="Segurens B."/>
            <person name="Daubin V."/>
            <person name="Anthouard V."/>
            <person name="Aiach N."/>
            <person name="Arnaiz O."/>
            <person name="Billaut A."/>
            <person name="Beisson J."/>
            <person name="Blanc I."/>
            <person name="Bouhouche K."/>
            <person name="Camara F."/>
            <person name="Duharcourt S."/>
            <person name="Guigo R."/>
            <person name="Gogendeau D."/>
            <person name="Katinka M."/>
            <person name="Keller A.-M."/>
            <person name="Kissmehl R."/>
            <person name="Klotz C."/>
            <person name="Koll F."/>
            <person name="Le Moue A."/>
            <person name="Lepere C."/>
            <person name="Malinsky S."/>
            <person name="Nowacki M."/>
            <person name="Nowak J.K."/>
            <person name="Plattner H."/>
            <person name="Poulain J."/>
            <person name="Ruiz F."/>
            <person name="Serrano V."/>
            <person name="Zagulski M."/>
            <person name="Dessen P."/>
            <person name="Betermier M."/>
            <person name="Weissenbach J."/>
            <person name="Scarpelli C."/>
            <person name="Schachter V."/>
            <person name="Sperling L."/>
            <person name="Meyer E."/>
            <person name="Cohen J."/>
            <person name="Wincker P."/>
        </authorList>
    </citation>
    <scope>NUCLEOTIDE SEQUENCE [LARGE SCALE GENOMIC DNA]</scope>
    <source>
        <strain evidence="10 11">Stock d4-2</strain>
    </source>
</reference>
<dbReference type="KEGG" id="ptm:GSPATT00026769001"/>
<dbReference type="GO" id="GO:0046872">
    <property type="term" value="F:metal ion binding"/>
    <property type="evidence" value="ECO:0007669"/>
    <property type="project" value="UniProtKB-KW"/>
</dbReference>
<dbReference type="GO" id="GO:0047555">
    <property type="term" value="F:3',5'-cyclic-GMP phosphodiesterase activity"/>
    <property type="evidence" value="ECO:0000318"/>
    <property type="project" value="GO_Central"/>
</dbReference>
<evidence type="ECO:0000256" key="8">
    <source>
        <dbReference type="SAM" id="Phobius"/>
    </source>
</evidence>
<dbReference type="PANTHER" id="PTHR11347">
    <property type="entry name" value="CYCLIC NUCLEOTIDE PHOSPHODIESTERASE"/>
    <property type="match status" value="1"/>
</dbReference>
<feature type="binding site" evidence="4">
    <location>
        <position position="632"/>
    </location>
    <ligand>
        <name>AMP</name>
        <dbReference type="ChEBI" id="CHEBI:456215"/>
    </ligand>
</feature>
<comment type="cofactor">
    <cofactor evidence="6">
        <name>a divalent metal cation</name>
        <dbReference type="ChEBI" id="CHEBI:60240"/>
    </cofactor>
    <text evidence="6">Binds 2 divalent metal cations per subunit. Site 1 may preferentially bind zinc ions, while site 2 has a preference for magnesium and/or manganese ions.</text>
</comment>
<dbReference type="Pfam" id="PF00233">
    <property type="entry name" value="PDEase_I"/>
    <property type="match status" value="1"/>
</dbReference>
<dbReference type="RefSeq" id="XP_001461818.1">
    <property type="nucleotide sequence ID" value="XM_001461781.1"/>
</dbReference>
<comment type="similarity">
    <text evidence="6">Belongs to the cyclic nucleotide phosphodiesterase family.</text>
</comment>
<evidence type="ECO:0000256" key="5">
    <source>
        <dbReference type="PIRSR" id="PIRSR623088-3"/>
    </source>
</evidence>
<feature type="binding site" evidence="4">
    <location>
        <begin position="484"/>
        <end position="488"/>
    </location>
    <ligand>
        <name>AMP</name>
        <dbReference type="ChEBI" id="CHEBI:456215"/>
    </ligand>
</feature>
<evidence type="ECO:0000259" key="9">
    <source>
        <dbReference type="PROSITE" id="PS51845"/>
    </source>
</evidence>
<gene>
    <name evidence="10" type="ORF">GSPATT00026769001</name>
</gene>